<keyword evidence="2" id="KW-0276">Fatty acid metabolism</keyword>
<dbReference type="RefSeq" id="WP_092225680.1">
    <property type="nucleotide sequence ID" value="NZ_FNJI01000037.1"/>
</dbReference>
<reference evidence="7 8" key="1">
    <citation type="submission" date="2016-10" db="EMBL/GenBank/DDBJ databases">
        <authorList>
            <person name="de Groot N.N."/>
        </authorList>
    </citation>
    <scope>NUCLEOTIDE SEQUENCE [LARGE SCALE GENOMIC DNA]</scope>
    <source>
        <strain evidence="7 8">DSM 12130</strain>
    </source>
</reference>
<dbReference type="GO" id="GO:0006631">
    <property type="term" value="P:fatty acid metabolic process"/>
    <property type="evidence" value="ECO:0007669"/>
    <property type="project" value="UniProtKB-KW"/>
</dbReference>
<evidence type="ECO:0000256" key="5">
    <source>
        <dbReference type="ARBA" id="ARBA00037410"/>
    </source>
</evidence>
<dbReference type="InterPro" id="IPR014748">
    <property type="entry name" value="Enoyl-CoA_hydra_C"/>
</dbReference>
<dbReference type="EMBL" id="FNJI01000037">
    <property type="protein sequence ID" value="SDP71145.1"/>
    <property type="molecule type" value="Genomic_DNA"/>
</dbReference>
<evidence type="ECO:0000256" key="4">
    <source>
        <dbReference type="ARBA" id="ARBA00023098"/>
    </source>
</evidence>
<dbReference type="PANTHER" id="PTHR43602:SF1">
    <property type="entry name" value="ENOYL-COA HYDRATASE DOMAIN-CONTAINING PROTEIN 3, MITOCHONDRIAL"/>
    <property type="match status" value="1"/>
</dbReference>
<dbReference type="Proteomes" id="UP000199073">
    <property type="component" value="Unassembled WGS sequence"/>
</dbReference>
<evidence type="ECO:0000313" key="8">
    <source>
        <dbReference type="Proteomes" id="UP000199073"/>
    </source>
</evidence>
<dbReference type="InterPro" id="IPR052377">
    <property type="entry name" value="Mitochondrial_ECH-domain"/>
</dbReference>
<dbReference type="Gene3D" id="1.10.12.10">
    <property type="entry name" value="Lyase 2-enoyl-coa Hydratase, Chain A, domain 2"/>
    <property type="match status" value="1"/>
</dbReference>
<dbReference type="OrthoDB" id="5365311at2"/>
<keyword evidence="3" id="KW-0809">Transit peptide</keyword>
<keyword evidence="4" id="KW-0443">Lipid metabolism</keyword>
<sequence length="266" mass="29200">MHPETTFEENGLSLLSVKNHIATITLNRPKQYNALSRPMIASVSAILDKINGDKDIHVVVLAANGPGFCAGHDLKEIRENRNENYIEALFNECSQMMLKILKLNQPVIAKVHSIATAAGCQLVATCDLAVVSEKARFATPGVNIGLFCSTPMVALSRNVSRKHAMEMLLTGDIFSAEHALHIGLINKVVQEDDLDRAVEELALKIASKSLLTLSMGKRAFYKQLEAGISDAYEYAGAVMCQNMMTRDADEGIKAFLEKRQPEWTGI</sequence>
<dbReference type="NCBIfam" id="NF006008">
    <property type="entry name" value="PRK08139.1"/>
    <property type="match status" value="1"/>
</dbReference>
<comment type="similarity">
    <text evidence="1">Belongs to the enoyl-CoA hydratase/isomerase family.</text>
</comment>
<dbReference type="AlphaFoldDB" id="A0A1H0UYJ7"/>
<dbReference type="SUPFAM" id="SSF52096">
    <property type="entry name" value="ClpP/crotonase"/>
    <property type="match status" value="1"/>
</dbReference>
<dbReference type="Gene3D" id="3.90.226.10">
    <property type="entry name" value="2-enoyl-CoA Hydratase, Chain A, domain 1"/>
    <property type="match status" value="1"/>
</dbReference>
<dbReference type="GO" id="GO:0016836">
    <property type="term" value="F:hydro-lyase activity"/>
    <property type="evidence" value="ECO:0007669"/>
    <property type="project" value="TreeGrafter"/>
</dbReference>
<proteinExistence type="inferred from homology"/>
<dbReference type="InterPro" id="IPR029045">
    <property type="entry name" value="ClpP/crotonase-like_dom_sf"/>
</dbReference>
<accession>A0A1H0UYJ7</accession>
<organism evidence="7 8">
    <name type="scientific">Desulforhopalus singaporensis</name>
    <dbReference type="NCBI Taxonomy" id="91360"/>
    <lineage>
        <taxon>Bacteria</taxon>
        <taxon>Pseudomonadati</taxon>
        <taxon>Thermodesulfobacteriota</taxon>
        <taxon>Desulfobulbia</taxon>
        <taxon>Desulfobulbales</taxon>
        <taxon>Desulfocapsaceae</taxon>
        <taxon>Desulforhopalus</taxon>
    </lineage>
</organism>
<evidence type="ECO:0000313" key="7">
    <source>
        <dbReference type="EMBL" id="SDP71145.1"/>
    </source>
</evidence>
<dbReference type="STRING" id="91360.SAMN05660330_03781"/>
<dbReference type="PANTHER" id="PTHR43602">
    <property type="match status" value="1"/>
</dbReference>
<evidence type="ECO:0000256" key="1">
    <source>
        <dbReference type="ARBA" id="ARBA00005254"/>
    </source>
</evidence>
<protein>
    <recommendedName>
        <fullName evidence="6">Enoyl-CoA hydratase domain-containing protein 3, mitochondrial</fullName>
    </recommendedName>
</protein>
<dbReference type="Pfam" id="PF00378">
    <property type="entry name" value="ECH_1"/>
    <property type="match status" value="1"/>
</dbReference>
<dbReference type="InterPro" id="IPR001753">
    <property type="entry name" value="Enoyl-CoA_hydra/iso"/>
</dbReference>
<evidence type="ECO:0000256" key="6">
    <source>
        <dbReference type="ARBA" id="ARBA00040545"/>
    </source>
</evidence>
<keyword evidence="8" id="KW-1185">Reference proteome</keyword>
<name>A0A1H0UYJ7_9BACT</name>
<evidence type="ECO:0000256" key="3">
    <source>
        <dbReference type="ARBA" id="ARBA00022946"/>
    </source>
</evidence>
<evidence type="ECO:0000256" key="2">
    <source>
        <dbReference type="ARBA" id="ARBA00022832"/>
    </source>
</evidence>
<comment type="function">
    <text evidence="5">May play a role in fatty acid biosynthesis and insulin sensitivity.</text>
</comment>
<gene>
    <name evidence="7" type="ORF">SAMN05660330_03781</name>
</gene>
<dbReference type="CDD" id="cd06558">
    <property type="entry name" value="crotonase-like"/>
    <property type="match status" value="1"/>
</dbReference>